<dbReference type="Proteomes" id="UP000092460">
    <property type="component" value="Unassembled WGS sequence"/>
</dbReference>
<accession>A0A1B0BID3</accession>
<evidence type="ECO:0000313" key="1">
    <source>
        <dbReference type="EnsemblMetazoa" id="GPPI031118-PA"/>
    </source>
</evidence>
<keyword evidence="2" id="KW-1185">Reference proteome</keyword>
<dbReference type="EnsemblMetazoa" id="GPPI031118-RA">
    <property type="protein sequence ID" value="GPPI031118-PA"/>
    <property type="gene ID" value="GPPI031118"/>
</dbReference>
<dbReference type="EMBL" id="JXJN01014907">
    <property type="status" value="NOT_ANNOTATED_CDS"/>
    <property type="molecule type" value="Genomic_DNA"/>
</dbReference>
<reference evidence="2" key="1">
    <citation type="submission" date="2015-01" db="EMBL/GenBank/DDBJ databases">
        <authorList>
            <person name="Aksoy S."/>
            <person name="Warren W."/>
            <person name="Wilson R.K."/>
        </authorList>
    </citation>
    <scope>NUCLEOTIDE SEQUENCE [LARGE SCALE GENOMIC DNA]</scope>
    <source>
        <strain evidence="2">IAEA</strain>
    </source>
</reference>
<reference evidence="1" key="2">
    <citation type="submission" date="2020-05" db="UniProtKB">
        <authorList>
            <consortium name="EnsemblMetazoa"/>
        </authorList>
    </citation>
    <scope>IDENTIFICATION</scope>
    <source>
        <strain evidence="1">IAEA</strain>
    </source>
</reference>
<evidence type="ECO:0000313" key="2">
    <source>
        <dbReference type="Proteomes" id="UP000092460"/>
    </source>
</evidence>
<organism evidence="1 2">
    <name type="scientific">Glossina palpalis gambiensis</name>
    <dbReference type="NCBI Taxonomy" id="67801"/>
    <lineage>
        <taxon>Eukaryota</taxon>
        <taxon>Metazoa</taxon>
        <taxon>Ecdysozoa</taxon>
        <taxon>Arthropoda</taxon>
        <taxon>Hexapoda</taxon>
        <taxon>Insecta</taxon>
        <taxon>Pterygota</taxon>
        <taxon>Neoptera</taxon>
        <taxon>Endopterygota</taxon>
        <taxon>Diptera</taxon>
        <taxon>Brachycera</taxon>
        <taxon>Muscomorpha</taxon>
        <taxon>Hippoboscoidea</taxon>
        <taxon>Glossinidae</taxon>
        <taxon>Glossina</taxon>
    </lineage>
</organism>
<protein>
    <submittedName>
        <fullName evidence="1">Uncharacterized protein</fullName>
    </submittedName>
</protein>
<sequence length="242" mass="27246">RTNRLSNLLRFCHLWSPLLYFHQNITDPKAINNLFKLALFFTPITRLKHLNIKQQQTPAPTMGTVVAPWSGSMIDRLSSLEDMPPKDNVISMKNIPCLGVTGSGGDVGAEGITTGKAATAVLDPTTAEATATPHASTYFASTYYHLNDDELNYATLYKVMAKWFTNCNKLSYTAKTVPERKLYEHTTRSTPTIYQFNSLHHLKDMIYFHGLGDWCLRKKLVSYLGTFENYLPSCLWLGNNSA</sequence>
<dbReference type="VEuPathDB" id="VectorBase:GPPI031118"/>
<proteinExistence type="predicted"/>
<dbReference type="AlphaFoldDB" id="A0A1B0BID3"/>
<name>A0A1B0BID3_9MUSC</name>